<gene>
    <name evidence="1" type="ORF">IFE08_01215</name>
</gene>
<protein>
    <submittedName>
        <fullName evidence="1">Uncharacterized protein</fullName>
    </submittedName>
</protein>
<name>A0A7S6WPS5_9SPIR</name>
<evidence type="ECO:0000313" key="1">
    <source>
        <dbReference type="EMBL" id="QOW61065.1"/>
    </source>
</evidence>
<evidence type="ECO:0000313" key="2">
    <source>
        <dbReference type="Proteomes" id="UP000593915"/>
    </source>
</evidence>
<dbReference type="RefSeq" id="WP_020964821.1">
    <property type="nucleotide sequence ID" value="NZ_CP061839.1"/>
</dbReference>
<sequence length="49" mass="5754">MIDFFIPLYYIIYVGQRKFLCTGRYKMSGDTVMMYGSCRLINFLTAKAL</sequence>
<organism evidence="1 2">
    <name type="scientific">Treponema pedis</name>
    <dbReference type="NCBI Taxonomy" id="409322"/>
    <lineage>
        <taxon>Bacteria</taxon>
        <taxon>Pseudomonadati</taxon>
        <taxon>Spirochaetota</taxon>
        <taxon>Spirochaetia</taxon>
        <taxon>Spirochaetales</taxon>
        <taxon>Treponemataceae</taxon>
        <taxon>Treponema</taxon>
    </lineage>
</organism>
<reference evidence="1 2" key="1">
    <citation type="submission" date="2020-09" db="EMBL/GenBank/DDBJ databases">
        <title>Characterization of Treponema spp. from bovine digital dermatitis in Korea.</title>
        <authorList>
            <person name="Espiritu H.M."/>
            <person name="Cho Y.I."/>
            <person name="Mamuad L."/>
        </authorList>
    </citation>
    <scope>NUCLEOTIDE SEQUENCE [LARGE SCALE GENOMIC DNA]</scope>
    <source>
        <strain evidence="1 2">KS1</strain>
    </source>
</reference>
<dbReference type="Proteomes" id="UP000593915">
    <property type="component" value="Chromosome"/>
</dbReference>
<proteinExistence type="predicted"/>
<dbReference type="GeneID" id="301091302"/>
<accession>A0A7S6WPS5</accession>
<dbReference type="AlphaFoldDB" id="A0A7S6WPS5"/>
<dbReference type="EMBL" id="CP061839">
    <property type="protein sequence ID" value="QOW61065.1"/>
    <property type="molecule type" value="Genomic_DNA"/>
</dbReference>